<sequence length="1444" mass="166972">MYLHHSSNNLTTNNIDENIKDEIYDISDGHGPYKDKSEINNKVFYNCSGTIPKNELSQRSLNFWTHEESYQNYNEEEKLSPLDIFKLNKLGTYKLPSNNYSFNPDQIYASSAVKRQFIEDEPLLTEPSTKRLKLKQSTENEKTHISSPGFAGKIITAPNTTYCKILERPIIKRELRIKLCRCNTRNGTYEEQACDTSNLASTENITNISRNYEEELLPPDIFKFTKSDESDLSSISSTVKNKLIKDEPLSIESSSKRSNINQRIDREKNISFTKKIIAIPNLENTGQTVQNSPDNGITMGKPIIKKKELRIKLYRCDVGQSIYAEQTCNESSLTSTEQTTSASTSKNYEEKLPTSGVLTLNKFDKVNIPSSIDGFDPTSNTEKHTSTESKLLSISQNLKRIESKQITINENEIKKNIKLNFYRRIDSWHKKTSSKVIYRNAIKKINIDNNESFKESVLKKISKSLKKRDLLKSTFDLYKTYSNIRKYALDKISPLFDEDTVDSDIQITPGMSISDLRSSCISNNMFFKKLREYCEKIIENIRATPNDYSHLFQRNIIFNQSDPSSSTNTRIRFSLKRDEIIPKLEKLIIDTVSDLPNSIIYEIERLDQNNIVSALFSDVHGVLISKSSIKSLNLLFNSNKHKFVNAIFDDNLNLFHDLLDKIRYLVRKSCVFHEGVFLPNEPTAEELSNYLLSDMCGLSPKINKVLNKNTSKHKEPIDDIRLNDNCKKSVATNTASKKELQTSELDLTIEIGNTSSNSKDIGNKKSVTENVDQSEYSTMTKEIKLKKYHRTNLISTKITPNIYEYAIKKVVVDNNFQFKNSVLEELGTYITSEGFTKSSLDLSVTYSNVRKYVLEKVRPYVSDNVINADILITPGMSLSDIKNSSISNNVFFEKLHKKCEKIVKDIHLIPESNFLSIIQNYIYFNSINRIRIDYKKNKLCSEAKSLITETISNLPTAIINELKKFKRSEVINSLFSNIHGVHLTKSLEKDIRLFFSYNKLRNNNIVNLNFLNNLLTKLLSIVIKSPVLHEEKIFFLGESTAKSLSKYLLSDMYEIPLKLHKKILLQKNIKDKILDSNYKKNVAINISDSIKLPLLEKSILMPRQKYQWSNDRISSLNIYKLALSMIDIDRGNFENYVINKVKKKHLSNKCLRNKGKINIDLSTTYDNVKNYILEMFQPFLKGIEGEIKEKIKPFHGMTIDELRRTYTSNKKFFSRLRGFCTKLISRIKNCRDTTLIDLIQCRIHLETKTLQIEMRKKRRIEFHDCIANMLISNISNASILIIDAIKLIPQYKIVEEYFSNFCDMYLDNESLLKVKSIFDCLQEKIINDRLLRELADKISLDIIDKSGKRNRIPKIINSHIVCGKLSTYGYIRRLLKEEFPTLKDKLSDPIMIINKNKIEIADQKIRDHIFDRIRSSLIEESIKSYNKLCVKKYKLYKSKMETKK</sequence>
<accession>A0A0S4M4Y4</accession>
<dbReference type="Proteomes" id="UP000198651">
    <property type="component" value="Chromosome I"/>
</dbReference>
<evidence type="ECO:0000313" key="2">
    <source>
        <dbReference type="EMBL" id="CUT18272.1"/>
    </source>
</evidence>
<keyword evidence="3" id="KW-1185">Reference proteome</keyword>
<dbReference type="STRING" id="1561003.Ark11_1474"/>
<feature type="compositionally biased region" description="Low complexity" evidence="1">
    <location>
        <begin position="331"/>
        <end position="345"/>
    </location>
</feature>
<dbReference type="RefSeq" id="WP_092343572.1">
    <property type="nucleotide sequence ID" value="NZ_LN906597.1"/>
</dbReference>
<gene>
    <name evidence="2" type="ORF">Ark11_1474</name>
</gene>
<feature type="region of interest" description="Disordered" evidence="1">
    <location>
        <begin position="328"/>
        <end position="348"/>
    </location>
</feature>
<protein>
    <submittedName>
        <fullName evidence="2">Uncharacterized protein</fullName>
    </submittedName>
</protein>
<proteinExistence type="predicted"/>
<evidence type="ECO:0000313" key="3">
    <source>
        <dbReference type="Proteomes" id="UP000198651"/>
    </source>
</evidence>
<dbReference type="OrthoDB" id="9776369at2"/>
<evidence type="ECO:0000256" key="1">
    <source>
        <dbReference type="SAM" id="MobiDB-lite"/>
    </source>
</evidence>
<name>A0A0S4M4Y4_9BURK</name>
<organism evidence="2 3">
    <name type="scientific">Candidatus Ichthyocystis hellenicum</name>
    <dbReference type="NCBI Taxonomy" id="1561003"/>
    <lineage>
        <taxon>Bacteria</taxon>
        <taxon>Pseudomonadati</taxon>
        <taxon>Pseudomonadota</taxon>
        <taxon>Betaproteobacteria</taxon>
        <taxon>Burkholderiales</taxon>
        <taxon>Candidatus Ichthyocystis</taxon>
    </lineage>
</organism>
<reference evidence="3" key="1">
    <citation type="submission" date="2015-11" db="EMBL/GenBank/DDBJ databases">
        <authorList>
            <person name="Seth-Smith H.M.B."/>
        </authorList>
    </citation>
    <scope>NUCLEOTIDE SEQUENCE [LARGE SCALE GENOMIC DNA]</scope>
    <source>
        <strain evidence="3">2013Ark11</strain>
    </source>
</reference>
<dbReference type="EMBL" id="LN906597">
    <property type="protein sequence ID" value="CUT18272.1"/>
    <property type="molecule type" value="Genomic_DNA"/>
</dbReference>